<reference evidence="3" key="1">
    <citation type="journal article" date="2020" name="Nat. Commun.">
        <title>Genome sequence of the cluster root forming white lupin.</title>
        <authorList>
            <person name="Hufnagel B."/>
            <person name="Marques A."/>
            <person name="Soriano A."/>
            <person name="Marques L."/>
            <person name="Divol F."/>
            <person name="Doumas P."/>
            <person name="Sallet E."/>
            <person name="Mancinotti D."/>
            <person name="Carrere S."/>
            <person name="Marande W."/>
            <person name="Arribat S."/>
            <person name="Keller J."/>
            <person name="Huneau C."/>
            <person name="Blein T."/>
            <person name="Aime D."/>
            <person name="Laguerre M."/>
            <person name="Taylor J."/>
            <person name="Schubert V."/>
            <person name="Nelson M."/>
            <person name="Geu-Flores F."/>
            <person name="Crespi M."/>
            <person name="Gallardo-Guerrero K."/>
            <person name="Delaux P.-M."/>
            <person name="Salse J."/>
            <person name="Berges H."/>
            <person name="Guyot R."/>
            <person name="Gouzy J."/>
            <person name="Peret B."/>
        </authorList>
    </citation>
    <scope>NUCLEOTIDE SEQUENCE [LARGE SCALE GENOMIC DNA]</scope>
    <source>
        <strain evidence="3">cv. Amiga</strain>
    </source>
</reference>
<feature type="compositionally biased region" description="Basic and acidic residues" evidence="1">
    <location>
        <begin position="258"/>
        <end position="283"/>
    </location>
</feature>
<feature type="compositionally biased region" description="Low complexity" evidence="1">
    <location>
        <begin position="75"/>
        <end position="93"/>
    </location>
</feature>
<feature type="compositionally biased region" description="Low complexity" evidence="1">
    <location>
        <begin position="397"/>
        <end position="406"/>
    </location>
</feature>
<feature type="region of interest" description="Disordered" evidence="1">
    <location>
        <begin position="249"/>
        <end position="294"/>
    </location>
</feature>
<keyword evidence="3" id="KW-1185">Reference proteome</keyword>
<protein>
    <submittedName>
        <fullName evidence="2">Uncharacterized protein</fullName>
    </submittedName>
</protein>
<dbReference type="AlphaFoldDB" id="A0A6A4NPJ7"/>
<evidence type="ECO:0000256" key="1">
    <source>
        <dbReference type="SAM" id="MobiDB-lite"/>
    </source>
</evidence>
<evidence type="ECO:0000313" key="3">
    <source>
        <dbReference type="Proteomes" id="UP000447434"/>
    </source>
</evidence>
<feature type="region of interest" description="Disordered" evidence="1">
    <location>
        <begin position="31"/>
        <end position="93"/>
    </location>
</feature>
<dbReference type="EMBL" id="WOCE01000017">
    <property type="protein sequence ID" value="KAE9595666.1"/>
    <property type="molecule type" value="Genomic_DNA"/>
</dbReference>
<feature type="region of interest" description="Disordered" evidence="1">
    <location>
        <begin position="378"/>
        <end position="406"/>
    </location>
</feature>
<accession>A0A6A4NPJ7</accession>
<name>A0A6A4NPJ7_LUPAL</name>
<dbReference type="Proteomes" id="UP000447434">
    <property type="component" value="Chromosome 17"/>
</dbReference>
<proteinExistence type="predicted"/>
<evidence type="ECO:0000313" key="2">
    <source>
        <dbReference type="EMBL" id="KAE9595666.1"/>
    </source>
</evidence>
<dbReference type="PANTHER" id="PTHR33673:SF36">
    <property type="entry name" value="MYB-LIKE PROTEIN Q"/>
    <property type="match status" value="1"/>
</dbReference>
<sequence length="447" mass="49335">METMYTERFDHKIKDEHGKICSEAIYDLGSSKCSDSKPDVIDGSGIGSERQVNIMNGGESGKKNYSDTHINGTKSISSATRRSSSYSSSESSSDGFFGMGALKFTTSSASTSKSEKNYVSNSESSSKSEGDNIPPVSTSTFQVCNVTHNQKGMLPTVSPPIQVMDRSGGYDPARIPSEVFDINANPLEWSVASNESLFSLHVGDNSFSREHMFGEVCMSPELTKSDETNLFIRTPSVIIEEIDTGRNSVNVENPQKVETSDEPFKLEEEERLSEDQNEIKNSDHTASSKSSKVNVSSLYHDSENSSRSFPSPIKKRPRSLCYCSNCSWAFCYKWPTCCDMRPSCKCLSCGWACCYGWNFSYTKSHGHASRPILTETERNSSAKIDVPQPQSYKQDSRTTSNSTDSSCSSLQFKEASKVSSNCCNWFHCFSCPSCTCKSCCSGFKCFC</sequence>
<comment type="caution">
    <text evidence="2">The sequence shown here is derived from an EMBL/GenBank/DDBJ whole genome shotgun (WGS) entry which is preliminary data.</text>
</comment>
<gene>
    <name evidence="2" type="ORF">Lalb_Chr17g0341211</name>
</gene>
<feature type="compositionally biased region" description="Low complexity" evidence="1">
    <location>
        <begin position="112"/>
        <end position="127"/>
    </location>
</feature>
<dbReference type="OrthoDB" id="1302201at2759"/>
<organism evidence="2 3">
    <name type="scientific">Lupinus albus</name>
    <name type="common">White lupine</name>
    <name type="synonym">Lupinus termis</name>
    <dbReference type="NCBI Taxonomy" id="3870"/>
    <lineage>
        <taxon>Eukaryota</taxon>
        <taxon>Viridiplantae</taxon>
        <taxon>Streptophyta</taxon>
        <taxon>Embryophyta</taxon>
        <taxon>Tracheophyta</taxon>
        <taxon>Spermatophyta</taxon>
        <taxon>Magnoliopsida</taxon>
        <taxon>eudicotyledons</taxon>
        <taxon>Gunneridae</taxon>
        <taxon>Pentapetalae</taxon>
        <taxon>rosids</taxon>
        <taxon>fabids</taxon>
        <taxon>Fabales</taxon>
        <taxon>Fabaceae</taxon>
        <taxon>Papilionoideae</taxon>
        <taxon>50 kb inversion clade</taxon>
        <taxon>genistoids sensu lato</taxon>
        <taxon>core genistoids</taxon>
        <taxon>Genisteae</taxon>
        <taxon>Lupinus</taxon>
    </lineage>
</organism>
<feature type="region of interest" description="Disordered" evidence="1">
    <location>
        <begin position="112"/>
        <end position="136"/>
    </location>
</feature>
<dbReference type="PANTHER" id="PTHR33673">
    <property type="entry name" value="SUPPRESSOR SRP40-LIKE PROTEIN"/>
    <property type="match status" value="1"/>
</dbReference>